<feature type="domain" description="Cytochrome c" evidence="6">
    <location>
        <begin position="441"/>
        <end position="546"/>
    </location>
</feature>
<evidence type="ECO:0000256" key="5">
    <source>
        <dbReference type="SAM" id="MobiDB-lite"/>
    </source>
</evidence>
<dbReference type="SUPFAM" id="SSF46626">
    <property type="entry name" value="Cytochrome c"/>
    <property type="match status" value="2"/>
</dbReference>
<dbReference type="InterPro" id="IPR036909">
    <property type="entry name" value="Cyt_c-like_dom_sf"/>
</dbReference>
<dbReference type="Pfam" id="PF00034">
    <property type="entry name" value="Cytochrom_C"/>
    <property type="match status" value="1"/>
</dbReference>
<dbReference type="SUPFAM" id="SSF51004">
    <property type="entry name" value="C-terminal (heme d1) domain of cytochrome cd1-nitrite reductase"/>
    <property type="match status" value="1"/>
</dbReference>
<dbReference type="Gene3D" id="2.130.10.10">
    <property type="entry name" value="YVTN repeat-like/Quinoprotein amine dehydrogenase"/>
    <property type="match status" value="2"/>
</dbReference>
<dbReference type="PANTHER" id="PTHR47197">
    <property type="entry name" value="PROTEIN NIRF"/>
    <property type="match status" value="1"/>
</dbReference>
<feature type="domain" description="Cytochrome c" evidence="6">
    <location>
        <begin position="559"/>
        <end position="667"/>
    </location>
</feature>
<dbReference type="InterPro" id="IPR009056">
    <property type="entry name" value="Cyt_c-like_dom"/>
</dbReference>
<proteinExistence type="predicted"/>
<name>A0ABX7NM10_9BACT</name>
<protein>
    <submittedName>
        <fullName evidence="7">C-type cytochrome</fullName>
    </submittedName>
</protein>
<organism evidence="7 8">
    <name type="scientific">Pyxidicoccus parkwayensis</name>
    <dbReference type="NCBI Taxonomy" id="2813578"/>
    <lineage>
        <taxon>Bacteria</taxon>
        <taxon>Pseudomonadati</taxon>
        <taxon>Myxococcota</taxon>
        <taxon>Myxococcia</taxon>
        <taxon>Myxococcales</taxon>
        <taxon>Cystobacterineae</taxon>
        <taxon>Myxococcaceae</taxon>
        <taxon>Pyxidicoccus</taxon>
    </lineage>
</organism>
<feature type="region of interest" description="Disordered" evidence="5">
    <location>
        <begin position="255"/>
        <end position="321"/>
    </location>
</feature>
<evidence type="ECO:0000256" key="3">
    <source>
        <dbReference type="ARBA" id="ARBA00023004"/>
    </source>
</evidence>
<dbReference type="PROSITE" id="PS51257">
    <property type="entry name" value="PROKAR_LIPOPROTEIN"/>
    <property type="match status" value="1"/>
</dbReference>
<sequence length="667" mass="70731">MRRHVLAAVLASTLGLTACGDRQTEPTWNNASGSVALSRDDAFLYVVDADNGVMSVVDTARHEKVGEVKVGRGPERVVVGPDDTVYVSNRAERSVSVIRRGDWNEAARIPVGVEPMGMAVTPGGDTLYVVNSTALDSTEHGTLMAVDTRSLAVRWELPVGEEPRGIALVDNGKRALVSLFRHSDLVTVDLSDSGGGRVQRERTDLYSRANVSNESSSGSAPDIFMPNIRFRPRGMSDVVLTPDAERALAPVLWAREDPIGTPSPGTPGGGDGSLYGGGSPCSTSGVVAPGIVTFDTDDGSPVVDDLDQCRPPPDETPDFPPSTIVSPEPTHAIQGPVAAVVDPSGLWVFVVNRETDNVAVIPMDRRGGPDIVNFTGSSVRQLVRVGSGPSGIAMTRDGRKAFVHNAFDHTVTTLVSDGSSGVANVRAEGTPLALAGDVLEPNAVAGRKLFYSALDSRMTSPSVSASCASCHLDGREDGHVWGFPDGPRQTPSLAGRKVTKTGPFHWSGEFPTLRDFLDATVRRRMGGSALDSVMVSQISSFIDVIPTPDNPHKHETLTAAQQRGAQVFKKAACDTCHEGETLTNNKQADVGTFITSGPIQDDVAVRKVGLNTPSLLGLARTAPYLHDGSALTLKDRLLQGRTTNRHGTTAQLSDAEIDDLVEYLETL</sequence>
<accession>A0ABX7NM10</accession>
<gene>
    <name evidence="7" type="ORF">JY651_31990</name>
</gene>
<feature type="compositionally biased region" description="Gly residues" evidence="5">
    <location>
        <begin position="266"/>
        <end position="279"/>
    </location>
</feature>
<dbReference type="InterPro" id="IPR015943">
    <property type="entry name" value="WD40/YVTN_repeat-like_dom_sf"/>
</dbReference>
<dbReference type="Gene3D" id="1.10.760.10">
    <property type="entry name" value="Cytochrome c-like domain"/>
    <property type="match status" value="2"/>
</dbReference>
<keyword evidence="3 4" id="KW-0408">Iron</keyword>
<dbReference type="InterPro" id="IPR051200">
    <property type="entry name" value="Host-pathogen_enzymatic-act"/>
</dbReference>
<keyword evidence="8" id="KW-1185">Reference proteome</keyword>
<dbReference type="Proteomes" id="UP000662747">
    <property type="component" value="Chromosome"/>
</dbReference>
<reference evidence="7 8" key="1">
    <citation type="submission" date="2021-02" db="EMBL/GenBank/DDBJ databases">
        <title>De Novo genome assembly of isolated myxobacteria.</title>
        <authorList>
            <person name="Stevens D.C."/>
        </authorList>
    </citation>
    <scope>NUCLEOTIDE SEQUENCE [LARGE SCALE GENOMIC DNA]</scope>
    <source>
        <strain evidence="8">SCPEA02</strain>
    </source>
</reference>
<dbReference type="RefSeq" id="WP_206721468.1">
    <property type="nucleotide sequence ID" value="NZ_CP071090.1"/>
</dbReference>
<evidence type="ECO:0000313" key="8">
    <source>
        <dbReference type="Proteomes" id="UP000662747"/>
    </source>
</evidence>
<dbReference type="PROSITE" id="PS51007">
    <property type="entry name" value="CYTC"/>
    <property type="match status" value="2"/>
</dbReference>
<evidence type="ECO:0000256" key="2">
    <source>
        <dbReference type="ARBA" id="ARBA00022723"/>
    </source>
</evidence>
<dbReference type="PANTHER" id="PTHR47197:SF3">
    <property type="entry name" value="DIHYDRO-HEME D1 DEHYDROGENASE"/>
    <property type="match status" value="1"/>
</dbReference>
<evidence type="ECO:0000256" key="4">
    <source>
        <dbReference type="PROSITE-ProRule" id="PRU00433"/>
    </source>
</evidence>
<evidence type="ECO:0000256" key="1">
    <source>
        <dbReference type="ARBA" id="ARBA00022617"/>
    </source>
</evidence>
<dbReference type="InterPro" id="IPR011048">
    <property type="entry name" value="Haem_d1_sf"/>
</dbReference>
<keyword evidence="1 4" id="KW-0349">Heme</keyword>
<evidence type="ECO:0000313" key="7">
    <source>
        <dbReference type="EMBL" id="QSQ19887.1"/>
    </source>
</evidence>
<evidence type="ECO:0000259" key="6">
    <source>
        <dbReference type="PROSITE" id="PS51007"/>
    </source>
</evidence>
<keyword evidence="2 4" id="KW-0479">Metal-binding</keyword>
<dbReference type="EMBL" id="CP071090">
    <property type="protein sequence ID" value="QSQ19887.1"/>
    <property type="molecule type" value="Genomic_DNA"/>
</dbReference>